<evidence type="ECO:0000313" key="2">
    <source>
        <dbReference type="EMBL" id="XCM78273.1"/>
    </source>
</evidence>
<dbReference type="AlphaFoldDB" id="A0AAU8JT00"/>
<proteinExistence type="predicted"/>
<dbReference type="InterPro" id="IPR058548">
    <property type="entry name" value="MlaB-like_STAS"/>
</dbReference>
<dbReference type="KEGG" id="kcm:ABWK59_04665"/>
<accession>A0AAU8JT00</accession>
<dbReference type="EMBL" id="CP159872">
    <property type="protein sequence ID" value="XCM78273.1"/>
    <property type="molecule type" value="Genomic_DNA"/>
</dbReference>
<dbReference type="SUPFAM" id="SSF52091">
    <property type="entry name" value="SpoIIaa-like"/>
    <property type="match status" value="1"/>
</dbReference>
<name>A0AAU8JT00_9ACTN</name>
<reference evidence="2" key="1">
    <citation type="submission" date="2024-06" db="EMBL/GenBank/DDBJ databases">
        <title>The genome sequences of Kitasatospora sp. strain HUAS MG31.</title>
        <authorList>
            <person name="Mo P."/>
        </authorList>
    </citation>
    <scope>NUCLEOTIDE SEQUENCE</scope>
    <source>
        <strain evidence="2">HUAS MG31</strain>
    </source>
</reference>
<dbReference type="Gene3D" id="3.30.750.24">
    <property type="entry name" value="STAS domain"/>
    <property type="match status" value="1"/>
</dbReference>
<sequence length="91" mass="10085">MRTARAERPLEDQDSVYEVRRVLDLALAHGRPVELDLPAVTFCDSAGLRVMLGARERAASAGTSLRIRAAGPRIRHLLDITETRRLLAPPE</sequence>
<dbReference type="CDD" id="cd07043">
    <property type="entry name" value="STAS_anti-anti-sigma_factors"/>
    <property type="match status" value="1"/>
</dbReference>
<dbReference type="PROSITE" id="PS50801">
    <property type="entry name" value="STAS"/>
    <property type="match status" value="1"/>
</dbReference>
<dbReference type="Pfam" id="PF13466">
    <property type="entry name" value="STAS_2"/>
    <property type="match status" value="1"/>
</dbReference>
<protein>
    <submittedName>
        <fullName evidence="2">STAS domain-containing protein</fullName>
    </submittedName>
</protein>
<dbReference type="InterPro" id="IPR036513">
    <property type="entry name" value="STAS_dom_sf"/>
</dbReference>
<gene>
    <name evidence="2" type="ORF">ABWK59_04665</name>
</gene>
<evidence type="ECO:0000259" key="1">
    <source>
        <dbReference type="PROSITE" id="PS50801"/>
    </source>
</evidence>
<feature type="domain" description="STAS" evidence="1">
    <location>
        <begin position="1"/>
        <end position="91"/>
    </location>
</feature>
<organism evidence="2">
    <name type="scientific">Kitasatospora camelliae</name>
    <dbReference type="NCBI Taxonomy" id="3156397"/>
    <lineage>
        <taxon>Bacteria</taxon>
        <taxon>Bacillati</taxon>
        <taxon>Actinomycetota</taxon>
        <taxon>Actinomycetes</taxon>
        <taxon>Kitasatosporales</taxon>
        <taxon>Streptomycetaceae</taxon>
        <taxon>Kitasatospora</taxon>
    </lineage>
</organism>
<dbReference type="InterPro" id="IPR002645">
    <property type="entry name" value="STAS_dom"/>
</dbReference>
<dbReference type="RefSeq" id="WP_354638034.1">
    <property type="nucleotide sequence ID" value="NZ_CP159872.1"/>
</dbReference>